<gene>
    <name evidence="2" type="ORF">EVAR_65500_1</name>
</gene>
<evidence type="ECO:0000256" key="1">
    <source>
        <dbReference type="SAM" id="MobiDB-lite"/>
    </source>
</evidence>
<accession>A0A4C2A9G3</accession>
<protein>
    <submittedName>
        <fullName evidence="2">Uncharacterized protein</fullName>
    </submittedName>
</protein>
<proteinExistence type="predicted"/>
<evidence type="ECO:0000313" key="3">
    <source>
        <dbReference type="Proteomes" id="UP000299102"/>
    </source>
</evidence>
<comment type="caution">
    <text evidence="2">The sequence shown here is derived from an EMBL/GenBank/DDBJ whole genome shotgun (WGS) entry which is preliminary data.</text>
</comment>
<reference evidence="2 3" key="1">
    <citation type="journal article" date="2019" name="Commun. Biol.">
        <title>The bagworm genome reveals a unique fibroin gene that provides high tensile strength.</title>
        <authorList>
            <person name="Kono N."/>
            <person name="Nakamura H."/>
            <person name="Ohtoshi R."/>
            <person name="Tomita M."/>
            <person name="Numata K."/>
            <person name="Arakawa K."/>
        </authorList>
    </citation>
    <scope>NUCLEOTIDE SEQUENCE [LARGE SCALE GENOMIC DNA]</scope>
</reference>
<dbReference type="EMBL" id="BGZK01002689">
    <property type="protein sequence ID" value="GBP95844.1"/>
    <property type="molecule type" value="Genomic_DNA"/>
</dbReference>
<feature type="compositionally biased region" description="Basic residues" evidence="1">
    <location>
        <begin position="96"/>
        <end position="108"/>
    </location>
</feature>
<dbReference type="AlphaFoldDB" id="A0A4C2A9G3"/>
<organism evidence="2 3">
    <name type="scientific">Eumeta variegata</name>
    <name type="common">Bagworm moth</name>
    <name type="synonym">Eumeta japonica</name>
    <dbReference type="NCBI Taxonomy" id="151549"/>
    <lineage>
        <taxon>Eukaryota</taxon>
        <taxon>Metazoa</taxon>
        <taxon>Ecdysozoa</taxon>
        <taxon>Arthropoda</taxon>
        <taxon>Hexapoda</taxon>
        <taxon>Insecta</taxon>
        <taxon>Pterygota</taxon>
        <taxon>Neoptera</taxon>
        <taxon>Endopterygota</taxon>
        <taxon>Lepidoptera</taxon>
        <taxon>Glossata</taxon>
        <taxon>Ditrysia</taxon>
        <taxon>Tineoidea</taxon>
        <taxon>Psychidae</taxon>
        <taxon>Oiketicinae</taxon>
        <taxon>Eumeta</taxon>
    </lineage>
</organism>
<feature type="region of interest" description="Disordered" evidence="1">
    <location>
        <begin position="96"/>
        <end position="155"/>
    </location>
</feature>
<sequence length="155" mass="16761">MSLKQERYAKIVPVKKRLDSSTGGAAGSYQEQTEKIIVLSDLAILAPPRVYALCLSTGGTALFTALRAGPFLCYSRVTYSMEGSKATPPGVRVLARRRRPRPRPRRPGKLCVTREGRQIATGRPRVTLRTGKAGEEITANINQASKSGPPDGLPT</sequence>
<dbReference type="Proteomes" id="UP000299102">
    <property type="component" value="Unassembled WGS sequence"/>
</dbReference>
<name>A0A4C2A9G3_EUMVA</name>
<keyword evidence="3" id="KW-1185">Reference proteome</keyword>
<evidence type="ECO:0000313" key="2">
    <source>
        <dbReference type="EMBL" id="GBP95844.1"/>
    </source>
</evidence>